<feature type="domain" description="Reverse transcriptase" evidence="1">
    <location>
        <begin position="354"/>
        <end position="457"/>
    </location>
</feature>
<evidence type="ECO:0000313" key="2">
    <source>
        <dbReference type="EMBL" id="CAK0858730.1"/>
    </source>
</evidence>
<comment type="caution">
    <text evidence="2">The sequence shown here is derived from an EMBL/GenBank/DDBJ whole genome shotgun (WGS) entry which is preliminary data.</text>
</comment>
<reference evidence="2" key="1">
    <citation type="submission" date="2023-10" db="EMBL/GenBank/DDBJ databases">
        <authorList>
            <person name="Chen Y."/>
            <person name="Shah S."/>
            <person name="Dougan E. K."/>
            <person name="Thang M."/>
            <person name="Chan C."/>
        </authorList>
    </citation>
    <scope>NUCLEOTIDE SEQUENCE [LARGE SCALE GENOMIC DNA]</scope>
</reference>
<feature type="non-terminal residue" evidence="2">
    <location>
        <position position="1"/>
    </location>
</feature>
<gene>
    <name evidence="2" type="ORF">PCOR1329_LOCUS48334</name>
</gene>
<accession>A0ABN9UI85</accession>
<dbReference type="Proteomes" id="UP001189429">
    <property type="component" value="Unassembled WGS sequence"/>
</dbReference>
<name>A0ABN9UI85_9DINO</name>
<dbReference type="EMBL" id="CAUYUJ010015837">
    <property type="protein sequence ID" value="CAK0858730.1"/>
    <property type="molecule type" value="Genomic_DNA"/>
</dbReference>
<feature type="non-terminal residue" evidence="2">
    <location>
        <position position="802"/>
    </location>
</feature>
<keyword evidence="3" id="KW-1185">Reference proteome</keyword>
<dbReference type="InterPro" id="IPR000477">
    <property type="entry name" value="RT_dom"/>
</dbReference>
<evidence type="ECO:0000259" key="1">
    <source>
        <dbReference type="Pfam" id="PF00078"/>
    </source>
</evidence>
<sequence>VFQPECTHMAAQCTSRLDRACVNTHLAEQLYRSWSCAALDWCPKLSTHRPIEVARRSAPDCAAQRLQIPTAPSRCRDWAPQVAQRWLQLRREDDLPDTSHRRLLLLKRAICQVSREASSKGLSPQAETSEDRLGAAIRCLRAAEAGRPLAVERAIRECPEIARRAAASDLIRGSADAVERLQDFIVELARADIVDGLRRDLPQLSDSAAAARRERIAAKIRRLKPGSTAQVRAFRCQDGSIAASPESIAAALATHWRHVFAGQDIDQAMLASWLAEADPTWARDPLPQAAASWAVTRADVAWAVRAAQNSPQGPDGIPIFRWKRLGRLAVDVLHDAAVGLSSPSAAADIREAYQAAFPSVSHSFLQGCLEGFGVPEAARTALRAFYFDSACKVSAGGALWDGFLKMSGIRQGCPLSPLLFAACMDLFLHVLQRRLGANCLIRAFADDVGFVIDGVSAQLPVLARAWGNLSSMQLTSEKMVGIPLWEQPMDAVREVVAAAAPAWSALPLRADATYLGCVIGLGKVGKEWDRAAARFQERVAGNWVLAEDLWRLDTHYSAPRAFGRLGHLARAAQLRAAAHRDLRLGAHGLAGMLRGARVAWADAAYRARGALWAEWPQASVLGVLVSNQESMRSSGITAERAVAALAGENEDNLTAEHSAATRHSLQAELRRDLARREPERVHFRFRHELSYWIMPGFPRILAERFPTARSPVAAPAFGAAAGDRGHFSDRIEWVVHGKARDDDKLALAALGVHAVYRATNVARQIGGLSSAAAERSLQQSLREAVGGHALAGWLIGRVWAQG</sequence>
<evidence type="ECO:0000313" key="3">
    <source>
        <dbReference type="Proteomes" id="UP001189429"/>
    </source>
</evidence>
<dbReference type="PANTHER" id="PTHR19446">
    <property type="entry name" value="REVERSE TRANSCRIPTASES"/>
    <property type="match status" value="1"/>
</dbReference>
<organism evidence="2 3">
    <name type="scientific">Prorocentrum cordatum</name>
    <dbReference type="NCBI Taxonomy" id="2364126"/>
    <lineage>
        <taxon>Eukaryota</taxon>
        <taxon>Sar</taxon>
        <taxon>Alveolata</taxon>
        <taxon>Dinophyceae</taxon>
        <taxon>Prorocentrales</taxon>
        <taxon>Prorocentraceae</taxon>
        <taxon>Prorocentrum</taxon>
    </lineage>
</organism>
<protein>
    <recommendedName>
        <fullName evidence="1">Reverse transcriptase domain-containing protein</fullName>
    </recommendedName>
</protein>
<dbReference type="Pfam" id="PF00078">
    <property type="entry name" value="RVT_1"/>
    <property type="match status" value="1"/>
</dbReference>
<proteinExistence type="predicted"/>